<reference evidence="1" key="1">
    <citation type="submission" date="2020-06" db="EMBL/GenBank/DDBJ databases">
        <authorList>
            <person name="Li T."/>
            <person name="Hu X."/>
            <person name="Zhang T."/>
            <person name="Song X."/>
            <person name="Zhang H."/>
            <person name="Dai N."/>
            <person name="Sheng W."/>
            <person name="Hou X."/>
            <person name="Wei L."/>
        </authorList>
    </citation>
    <scope>NUCLEOTIDE SEQUENCE</scope>
    <source>
        <strain evidence="1">KEN1</strain>
        <tissue evidence="1">Leaf</tissue>
    </source>
</reference>
<gene>
    <name evidence="1" type="ORF">Slati_3162500</name>
</gene>
<organism evidence="1">
    <name type="scientific">Sesamum latifolium</name>
    <dbReference type="NCBI Taxonomy" id="2727402"/>
    <lineage>
        <taxon>Eukaryota</taxon>
        <taxon>Viridiplantae</taxon>
        <taxon>Streptophyta</taxon>
        <taxon>Embryophyta</taxon>
        <taxon>Tracheophyta</taxon>
        <taxon>Spermatophyta</taxon>
        <taxon>Magnoliopsida</taxon>
        <taxon>eudicotyledons</taxon>
        <taxon>Gunneridae</taxon>
        <taxon>Pentapetalae</taxon>
        <taxon>asterids</taxon>
        <taxon>lamiids</taxon>
        <taxon>Lamiales</taxon>
        <taxon>Pedaliaceae</taxon>
        <taxon>Sesamum</taxon>
    </lineage>
</organism>
<dbReference type="EMBL" id="JACGWN010000011">
    <property type="protein sequence ID" value="KAL0421396.1"/>
    <property type="molecule type" value="Genomic_DNA"/>
</dbReference>
<dbReference type="AlphaFoldDB" id="A0AAW2UZ25"/>
<evidence type="ECO:0000313" key="1">
    <source>
        <dbReference type="EMBL" id="KAL0421396.1"/>
    </source>
</evidence>
<comment type="caution">
    <text evidence="1">The sequence shown here is derived from an EMBL/GenBank/DDBJ whole genome shotgun (WGS) entry which is preliminary data.</text>
</comment>
<proteinExistence type="predicted"/>
<accession>A0AAW2UZ25</accession>
<protein>
    <submittedName>
        <fullName evidence="1">Uncharacterized protein</fullName>
    </submittedName>
</protein>
<sequence length="56" mass="6617">MENTPPEDTYASGGWSNERQRMELLRMMELRDWLISRTMGFATGGCRELWLHCHSE</sequence>
<name>A0AAW2UZ25_9LAMI</name>
<reference evidence="1" key="2">
    <citation type="journal article" date="2024" name="Plant">
        <title>Genomic evolution and insights into agronomic trait innovations of Sesamum species.</title>
        <authorList>
            <person name="Miao H."/>
            <person name="Wang L."/>
            <person name="Qu L."/>
            <person name="Liu H."/>
            <person name="Sun Y."/>
            <person name="Le M."/>
            <person name="Wang Q."/>
            <person name="Wei S."/>
            <person name="Zheng Y."/>
            <person name="Lin W."/>
            <person name="Duan Y."/>
            <person name="Cao H."/>
            <person name="Xiong S."/>
            <person name="Wang X."/>
            <person name="Wei L."/>
            <person name="Li C."/>
            <person name="Ma Q."/>
            <person name="Ju M."/>
            <person name="Zhao R."/>
            <person name="Li G."/>
            <person name="Mu C."/>
            <person name="Tian Q."/>
            <person name="Mei H."/>
            <person name="Zhang T."/>
            <person name="Gao T."/>
            <person name="Zhang H."/>
        </authorList>
    </citation>
    <scope>NUCLEOTIDE SEQUENCE</scope>
    <source>
        <strain evidence="1">KEN1</strain>
    </source>
</reference>